<evidence type="ECO:0000313" key="2">
    <source>
        <dbReference type="EMBL" id="MFB9062386.1"/>
    </source>
</evidence>
<comment type="caution">
    <text evidence="2">The sequence shown here is derived from an EMBL/GenBank/DDBJ whole genome shotgun (WGS) entry which is preliminary data.</text>
</comment>
<name>A0ABV5FFQ6_9FLAO</name>
<feature type="domain" description="Cyclophilin-like" evidence="1">
    <location>
        <begin position="44"/>
        <end position="152"/>
    </location>
</feature>
<dbReference type="InterPro" id="IPR029000">
    <property type="entry name" value="Cyclophilin-like_dom_sf"/>
</dbReference>
<dbReference type="Proteomes" id="UP001589589">
    <property type="component" value="Unassembled WGS sequence"/>
</dbReference>
<evidence type="ECO:0000313" key="3">
    <source>
        <dbReference type="Proteomes" id="UP001589589"/>
    </source>
</evidence>
<reference evidence="2 3" key="1">
    <citation type="submission" date="2024-09" db="EMBL/GenBank/DDBJ databases">
        <authorList>
            <person name="Sun Q."/>
            <person name="Mori K."/>
        </authorList>
    </citation>
    <scope>NUCLEOTIDE SEQUENCE [LARGE SCALE GENOMIC DNA]</scope>
    <source>
        <strain evidence="2 3">CECT 7908</strain>
    </source>
</reference>
<sequence>MKHFFLIIIIVFSFLKVFASCSKEEEKHTTNSINNEVMNSKIRIKIGLKTFSVTLSDNATGVAFKAMLPMKIIMKELNGNEKYFNLSDNLPVNTSNLLNIQNGDLMLYGNNTLVLFYKSFTTSYSYTNLGRIDDTTGLNDALGAGDVEVLFELE</sequence>
<protein>
    <submittedName>
        <fullName evidence="2">Cyclophilin-like fold protein</fullName>
    </submittedName>
</protein>
<gene>
    <name evidence="2" type="ORF">ACFFUQ_00020</name>
</gene>
<keyword evidence="3" id="KW-1185">Reference proteome</keyword>
<organism evidence="2 3">
    <name type="scientific">Flavobacterium branchiarum</name>
    <dbReference type="NCBI Taxonomy" id="1114870"/>
    <lineage>
        <taxon>Bacteria</taxon>
        <taxon>Pseudomonadati</taxon>
        <taxon>Bacteroidota</taxon>
        <taxon>Flavobacteriia</taxon>
        <taxon>Flavobacteriales</taxon>
        <taxon>Flavobacteriaceae</taxon>
        <taxon>Flavobacterium</taxon>
    </lineage>
</organism>
<dbReference type="Pfam" id="PF18050">
    <property type="entry name" value="Cyclophil_like2"/>
    <property type="match status" value="1"/>
</dbReference>
<dbReference type="EMBL" id="JBHMEX010000001">
    <property type="protein sequence ID" value="MFB9062386.1"/>
    <property type="molecule type" value="Genomic_DNA"/>
</dbReference>
<dbReference type="SUPFAM" id="SSF50891">
    <property type="entry name" value="Cyclophilin-like"/>
    <property type="match status" value="1"/>
</dbReference>
<dbReference type="RefSeq" id="WP_290264741.1">
    <property type="nucleotide sequence ID" value="NZ_JAUFQQ010000003.1"/>
</dbReference>
<evidence type="ECO:0000259" key="1">
    <source>
        <dbReference type="Pfam" id="PF18050"/>
    </source>
</evidence>
<dbReference type="InterPro" id="IPR041183">
    <property type="entry name" value="Cyclophilin-like"/>
</dbReference>
<proteinExistence type="predicted"/>
<dbReference type="Gene3D" id="2.40.100.20">
    <property type="match status" value="1"/>
</dbReference>
<accession>A0ABV5FFQ6</accession>